<dbReference type="GO" id="GO:0051604">
    <property type="term" value="P:protein maturation"/>
    <property type="evidence" value="ECO:0007669"/>
    <property type="project" value="TreeGrafter"/>
</dbReference>
<evidence type="ECO:0000256" key="4">
    <source>
        <dbReference type="ARBA" id="ARBA00022723"/>
    </source>
</evidence>
<dbReference type="GO" id="GO:0008270">
    <property type="term" value="F:zinc ion binding"/>
    <property type="evidence" value="ECO:0007669"/>
    <property type="project" value="InterPro"/>
</dbReference>
<dbReference type="AlphaFoldDB" id="A0A5B8W5I8"/>
<keyword evidence="9" id="KW-0865">Zymogen</keyword>
<evidence type="ECO:0000256" key="8">
    <source>
        <dbReference type="ARBA" id="ARBA00023049"/>
    </source>
</evidence>
<dbReference type="Gene3D" id="3.90.650.10">
    <property type="entry name" value="PurM-like C-terminal domain"/>
    <property type="match status" value="1"/>
</dbReference>
<keyword evidence="3" id="KW-0645">Protease</keyword>
<dbReference type="EMBL" id="CP042437">
    <property type="protein sequence ID" value="QEC78216.1"/>
    <property type="molecule type" value="Genomic_DNA"/>
</dbReference>
<evidence type="ECO:0000313" key="13">
    <source>
        <dbReference type="Proteomes" id="UP000321362"/>
    </source>
</evidence>
<keyword evidence="7" id="KW-0862">Zinc</keyword>
<reference evidence="12 13" key="1">
    <citation type="journal article" date="2013" name="J. Microbiol.">
        <title>Mucilaginibacter ginsenosidivorax sp. nov., with ginsenoside converting activity isolated from sediment.</title>
        <authorList>
            <person name="Kim J.K."/>
            <person name="Choi T.E."/>
            <person name="Liu Q.M."/>
            <person name="Park H.Y."/>
            <person name="Yi T.H."/>
            <person name="Yoon M.H."/>
            <person name="Kim S.C."/>
            <person name="Im W.T."/>
        </authorList>
    </citation>
    <scope>NUCLEOTIDE SEQUENCE [LARGE SCALE GENOMIC DNA]</scope>
    <source>
        <strain evidence="12 13">KHI28</strain>
    </source>
</reference>
<feature type="domain" description="PurM-like N-terminal" evidence="10">
    <location>
        <begin position="36"/>
        <end position="138"/>
    </location>
</feature>
<comment type="similarity">
    <text evidence="2">Belongs to the HypE family.</text>
</comment>
<dbReference type="InterPro" id="IPR021158">
    <property type="entry name" value="Pept_M10A_Zn_BS"/>
</dbReference>
<dbReference type="GO" id="GO:0004222">
    <property type="term" value="F:metalloendopeptidase activity"/>
    <property type="evidence" value="ECO:0007669"/>
    <property type="project" value="InterPro"/>
</dbReference>
<evidence type="ECO:0000259" key="11">
    <source>
        <dbReference type="Pfam" id="PF02769"/>
    </source>
</evidence>
<keyword evidence="5" id="KW-0732">Signal</keyword>
<feature type="domain" description="PurM-like C-terminal" evidence="11">
    <location>
        <begin position="158"/>
        <end position="313"/>
    </location>
</feature>
<dbReference type="Pfam" id="PF02769">
    <property type="entry name" value="AIRS_C"/>
    <property type="match status" value="1"/>
</dbReference>
<evidence type="ECO:0000256" key="5">
    <source>
        <dbReference type="ARBA" id="ARBA00022729"/>
    </source>
</evidence>
<dbReference type="KEGG" id="mgk:FSB76_20570"/>
<dbReference type="InterPro" id="IPR010918">
    <property type="entry name" value="PurM-like_C_dom"/>
</dbReference>
<dbReference type="InterPro" id="IPR011854">
    <property type="entry name" value="HypE"/>
</dbReference>
<dbReference type="Proteomes" id="UP000321362">
    <property type="component" value="Chromosome"/>
</dbReference>
<dbReference type="PANTHER" id="PTHR30303:SF4">
    <property type="entry name" value="HYDROGENASE EXPRESSION_FORMATION PROTEIN HYPE"/>
    <property type="match status" value="1"/>
</dbReference>
<protein>
    <submittedName>
        <fullName evidence="12">AIR synthase</fullName>
    </submittedName>
</protein>
<evidence type="ECO:0000313" key="12">
    <source>
        <dbReference type="EMBL" id="QEC78216.1"/>
    </source>
</evidence>
<dbReference type="InterPro" id="IPR036921">
    <property type="entry name" value="PurM-like_N_sf"/>
</dbReference>
<dbReference type="RefSeq" id="WP_147056647.1">
    <property type="nucleotide sequence ID" value="NZ_CP042437.1"/>
</dbReference>
<dbReference type="PROSITE" id="PS00546">
    <property type="entry name" value="CYSTEINE_SWITCH"/>
    <property type="match status" value="1"/>
</dbReference>
<keyword evidence="6" id="KW-0378">Hydrolase</keyword>
<keyword evidence="8" id="KW-0482">Metalloprotease</keyword>
<evidence type="ECO:0000256" key="9">
    <source>
        <dbReference type="ARBA" id="ARBA00023145"/>
    </source>
</evidence>
<accession>A0A5B8W5I8</accession>
<dbReference type="PIRSF" id="PIRSF005644">
    <property type="entry name" value="Hdrgns_mtr_HypE"/>
    <property type="match status" value="1"/>
</dbReference>
<comment type="cofactor">
    <cofactor evidence="1">
        <name>Zn(2+)</name>
        <dbReference type="ChEBI" id="CHEBI:29105"/>
    </cofactor>
</comment>
<organism evidence="12 13">
    <name type="scientific">Mucilaginibacter ginsenosidivorax</name>
    <dbReference type="NCBI Taxonomy" id="862126"/>
    <lineage>
        <taxon>Bacteria</taxon>
        <taxon>Pseudomonadati</taxon>
        <taxon>Bacteroidota</taxon>
        <taxon>Sphingobacteriia</taxon>
        <taxon>Sphingobacteriales</taxon>
        <taxon>Sphingobacteriaceae</taxon>
        <taxon>Mucilaginibacter</taxon>
    </lineage>
</organism>
<dbReference type="InterPro" id="IPR036676">
    <property type="entry name" value="PurM-like_C_sf"/>
</dbReference>
<dbReference type="Gene3D" id="3.30.1330.10">
    <property type="entry name" value="PurM-like, N-terminal domain"/>
    <property type="match status" value="1"/>
</dbReference>
<evidence type="ECO:0000256" key="2">
    <source>
        <dbReference type="ARBA" id="ARBA00006243"/>
    </source>
</evidence>
<evidence type="ECO:0000256" key="7">
    <source>
        <dbReference type="ARBA" id="ARBA00022833"/>
    </source>
</evidence>
<evidence type="ECO:0000256" key="6">
    <source>
        <dbReference type="ARBA" id="ARBA00022801"/>
    </source>
</evidence>
<dbReference type="GO" id="GO:0006508">
    <property type="term" value="P:proteolysis"/>
    <property type="evidence" value="ECO:0007669"/>
    <property type="project" value="UniProtKB-KW"/>
</dbReference>
<evidence type="ECO:0000259" key="10">
    <source>
        <dbReference type="Pfam" id="PF00586"/>
    </source>
</evidence>
<dbReference type="InterPro" id="IPR016188">
    <property type="entry name" value="PurM-like_N"/>
</dbReference>
<dbReference type="SUPFAM" id="SSF56042">
    <property type="entry name" value="PurM C-terminal domain-like"/>
    <property type="match status" value="1"/>
</dbReference>
<dbReference type="GO" id="GO:0031012">
    <property type="term" value="C:extracellular matrix"/>
    <property type="evidence" value="ECO:0007669"/>
    <property type="project" value="InterPro"/>
</dbReference>
<evidence type="ECO:0000256" key="1">
    <source>
        <dbReference type="ARBA" id="ARBA00001947"/>
    </source>
</evidence>
<dbReference type="OrthoDB" id="9801934at2"/>
<dbReference type="Pfam" id="PF00586">
    <property type="entry name" value="AIRS"/>
    <property type="match status" value="1"/>
</dbReference>
<gene>
    <name evidence="12" type="ORF">FSB76_20570</name>
</gene>
<keyword evidence="4" id="KW-0479">Metal-binding</keyword>
<name>A0A5B8W5I8_9SPHI</name>
<dbReference type="PANTHER" id="PTHR30303">
    <property type="entry name" value="HYDROGENASE ISOENZYMES FORMATION PROTEIN HYPE"/>
    <property type="match status" value="1"/>
</dbReference>
<keyword evidence="13" id="KW-1185">Reference proteome</keyword>
<sequence>MPLTGKISSGGFDEIILPRCGRPRSEVLTGPAFGVDVSLVELPNGLGLAMTSDPLSLIPSLGLQESAWLSVHLMANDMATTGFAPQYAQMVLNLPEDLPEADLITYWDFVHQYCNDVGVAITGGHTGRIPQQNSTIAGGGTMLLTAPLPNILISHKARAGDVVLVTKDCAMSSAAILAMSFPETVKNKLGKEVYDQACGLFYQTSSLKDALTAAAAGGITAMHDVTEGGVLGAVYEMAIASGNGVSIDSDLLPLGTAQQAICGLFGIDSRFCVGAGSMVMSVNPEQVQYVIQYLQQNNIKATAIGTFTDKTKGYTLTENGVEKPMPYHATDPYWGAFFNAYKNGWK</sequence>
<dbReference type="SUPFAM" id="SSF55326">
    <property type="entry name" value="PurM N-terminal domain-like"/>
    <property type="match status" value="1"/>
</dbReference>
<evidence type="ECO:0000256" key="3">
    <source>
        <dbReference type="ARBA" id="ARBA00022670"/>
    </source>
</evidence>
<proteinExistence type="inferred from homology"/>